<feature type="domain" description="UspA" evidence="2">
    <location>
        <begin position="146"/>
        <end position="281"/>
    </location>
</feature>
<evidence type="ECO:0000313" key="4">
    <source>
        <dbReference type="Proteomes" id="UP000193711"/>
    </source>
</evidence>
<comment type="similarity">
    <text evidence="1">Belongs to the universal stress protein A family.</text>
</comment>
<dbReference type="STRING" id="1891671.SAMN06295885_3046"/>
<dbReference type="OrthoDB" id="9772177at2"/>
<dbReference type="Gene3D" id="3.40.50.620">
    <property type="entry name" value="HUPs"/>
    <property type="match status" value="2"/>
</dbReference>
<dbReference type="SUPFAM" id="SSF52402">
    <property type="entry name" value="Adenine nucleotide alpha hydrolases-like"/>
    <property type="match status" value="2"/>
</dbReference>
<evidence type="ECO:0000259" key="2">
    <source>
        <dbReference type="Pfam" id="PF00582"/>
    </source>
</evidence>
<dbReference type="AlphaFoldDB" id="A0A1X7PB39"/>
<accession>A0A1X7PB39</accession>
<dbReference type="Proteomes" id="UP000193711">
    <property type="component" value="Unassembled WGS sequence"/>
</dbReference>
<reference evidence="4" key="1">
    <citation type="submission" date="2017-04" db="EMBL/GenBank/DDBJ databases">
        <authorList>
            <person name="Varghese N."/>
            <person name="Submissions S."/>
        </authorList>
    </citation>
    <scope>NUCLEOTIDE SEQUENCE [LARGE SCALE GENOMIC DNA]</scope>
    <source>
        <strain evidence="4">VKM Ac-2121</strain>
    </source>
</reference>
<evidence type="ECO:0000256" key="1">
    <source>
        <dbReference type="ARBA" id="ARBA00008791"/>
    </source>
</evidence>
<dbReference type="EMBL" id="FXBM01000003">
    <property type="protein sequence ID" value="SMH48383.1"/>
    <property type="molecule type" value="Genomic_DNA"/>
</dbReference>
<dbReference type="CDD" id="cd00293">
    <property type="entry name" value="USP-like"/>
    <property type="match status" value="1"/>
</dbReference>
<dbReference type="PANTHER" id="PTHR46268:SF6">
    <property type="entry name" value="UNIVERSAL STRESS PROTEIN UP12"/>
    <property type="match status" value="1"/>
</dbReference>
<keyword evidence="4" id="KW-1185">Reference proteome</keyword>
<dbReference type="PANTHER" id="PTHR46268">
    <property type="entry name" value="STRESS RESPONSE PROTEIN NHAX"/>
    <property type="match status" value="1"/>
</dbReference>
<dbReference type="RefSeq" id="WP_085477474.1">
    <property type="nucleotide sequence ID" value="NZ_FXBM01000003.1"/>
</dbReference>
<sequence length="291" mass="30033">MNAPIVVGLSDSPHSRAALDWALHRAKSSGAPVLAVFVSDTDAAAGHPGAASIQAAHGEVVLARDAFGSASKAPDIAVTTALRRGRPVDMLTEDARGARMIVVGTHDDRDRSEPGTRHSPAVDLAARSTSPVAVIPLPGSGHHGGVLVGIDGSPAARAAALFAARDAADLDEQLTIVHVWTPLQAWVPGFVPDQGFYDLLRTASLDMLALEVAAVHERFPGLSVRSASETGDPATVLTRLGKDALEIVVGATSRHGLQRLLLGSVAHDTLRGASRPVIVVPDPAVSDPAVL</sequence>
<dbReference type="InterPro" id="IPR006015">
    <property type="entry name" value="Universal_stress_UspA"/>
</dbReference>
<dbReference type="PRINTS" id="PR01438">
    <property type="entry name" value="UNVRSLSTRESS"/>
</dbReference>
<proteinExistence type="inferred from homology"/>
<evidence type="ECO:0000313" key="3">
    <source>
        <dbReference type="EMBL" id="SMH48383.1"/>
    </source>
</evidence>
<dbReference type="Pfam" id="PF00582">
    <property type="entry name" value="Usp"/>
    <property type="match status" value="2"/>
</dbReference>
<dbReference type="InterPro" id="IPR014729">
    <property type="entry name" value="Rossmann-like_a/b/a_fold"/>
</dbReference>
<gene>
    <name evidence="3" type="ORF">SAMN06295885_3046</name>
</gene>
<organism evidence="3 4">
    <name type="scientific">Rathayibacter oskolensis</name>
    <dbReference type="NCBI Taxonomy" id="1891671"/>
    <lineage>
        <taxon>Bacteria</taxon>
        <taxon>Bacillati</taxon>
        <taxon>Actinomycetota</taxon>
        <taxon>Actinomycetes</taxon>
        <taxon>Micrococcales</taxon>
        <taxon>Microbacteriaceae</taxon>
        <taxon>Rathayibacter</taxon>
    </lineage>
</organism>
<protein>
    <submittedName>
        <fullName evidence="3">Nucleotide-binding universal stress protein, UspA family</fullName>
    </submittedName>
</protein>
<dbReference type="InterPro" id="IPR006016">
    <property type="entry name" value="UspA"/>
</dbReference>
<name>A0A1X7PB39_9MICO</name>
<feature type="domain" description="UspA" evidence="2">
    <location>
        <begin position="1"/>
        <end position="136"/>
    </location>
</feature>